<accession>D0LMS2</accession>
<proteinExistence type="predicted"/>
<protein>
    <recommendedName>
        <fullName evidence="3">Transcriptional activator, TenA family</fullName>
    </recommendedName>
</protein>
<dbReference type="RefSeq" id="WP_012831351.1">
    <property type="nucleotide sequence ID" value="NC_013440.1"/>
</dbReference>
<dbReference type="eggNOG" id="ENOG5032FK7">
    <property type="taxonomic scope" value="Bacteria"/>
</dbReference>
<dbReference type="STRING" id="502025.Hoch_6288"/>
<dbReference type="SUPFAM" id="SSF48613">
    <property type="entry name" value="Heme oxygenase-like"/>
    <property type="match status" value="1"/>
</dbReference>
<keyword evidence="2" id="KW-1185">Reference proteome</keyword>
<evidence type="ECO:0008006" key="3">
    <source>
        <dbReference type="Google" id="ProtNLM"/>
    </source>
</evidence>
<name>D0LMS2_HALO1</name>
<organism evidence="1 2">
    <name type="scientific">Haliangium ochraceum (strain DSM 14365 / JCM 11303 / SMP-2)</name>
    <dbReference type="NCBI Taxonomy" id="502025"/>
    <lineage>
        <taxon>Bacteria</taxon>
        <taxon>Pseudomonadati</taxon>
        <taxon>Myxococcota</taxon>
        <taxon>Polyangia</taxon>
        <taxon>Haliangiales</taxon>
        <taxon>Kofleriaceae</taxon>
        <taxon>Haliangium</taxon>
    </lineage>
</organism>
<dbReference type="Gene3D" id="1.20.910.10">
    <property type="entry name" value="Heme oxygenase-like"/>
    <property type="match status" value="1"/>
</dbReference>
<gene>
    <name evidence="1" type="ordered locus">Hoch_6288</name>
</gene>
<reference evidence="1 2" key="1">
    <citation type="journal article" date="2010" name="Stand. Genomic Sci.">
        <title>Complete genome sequence of Haliangium ochraceum type strain (SMP-2).</title>
        <authorList>
            <consortium name="US DOE Joint Genome Institute (JGI-PGF)"/>
            <person name="Ivanova N."/>
            <person name="Daum C."/>
            <person name="Lang E."/>
            <person name="Abt B."/>
            <person name="Kopitz M."/>
            <person name="Saunders E."/>
            <person name="Lapidus A."/>
            <person name="Lucas S."/>
            <person name="Glavina Del Rio T."/>
            <person name="Nolan M."/>
            <person name="Tice H."/>
            <person name="Copeland A."/>
            <person name="Cheng J.F."/>
            <person name="Chen F."/>
            <person name="Bruce D."/>
            <person name="Goodwin L."/>
            <person name="Pitluck S."/>
            <person name="Mavromatis K."/>
            <person name="Pati A."/>
            <person name="Mikhailova N."/>
            <person name="Chen A."/>
            <person name="Palaniappan K."/>
            <person name="Land M."/>
            <person name="Hauser L."/>
            <person name="Chang Y.J."/>
            <person name="Jeffries C.D."/>
            <person name="Detter J.C."/>
            <person name="Brettin T."/>
            <person name="Rohde M."/>
            <person name="Goker M."/>
            <person name="Bristow J."/>
            <person name="Markowitz V."/>
            <person name="Eisen J.A."/>
            <person name="Hugenholtz P."/>
            <person name="Kyrpides N.C."/>
            <person name="Klenk H.P."/>
        </authorList>
    </citation>
    <scope>NUCLEOTIDE SEQUENCE [LARGE SCALE GENOMIC DNA]</scope>
    <source>
        <strain evidence="2">DSM 14365 / CIP 107738 / JCM 11303 / AJ 13395 / SMP-2</strain>
    </source>
</reference>
<evidence type="ECO:0000313" key="2">
    <source>
        <dbReference type="Proteomes" id="UP000001880"/>
    </source>
</evidence>
<evidence type="ECO:0000313" key="1">
    <source>
        <dbReference type="EMBL" id="ACY18759.1"/>
    </source>
</evidence>
<dbReference type="Proteomes" id="UP000001880">
    <property type="component" value="Chromosome"/>
</dbReference>
<dbReference type="AlphaFoldDB" id="D0LMS2"/>
<dbReference type="InterPro" id="IPR016084">
    <property type="entry name" value="Haem_Oase-like_multi-hlx"/>
</dbReference>
<dbReference type="EMBL" id="CP001804">
    <property type="protein sequence ID" value="ACY18759.1"/>
    <property type="molecule type" value="Genomic_DNA"/>
</dbReference>
<sequence length="240" mass="27492">MAKQDPAATELRQRIDARLDEMIADFYRTAPVARYLASSDDIRPDLFRRHTIETILRIRLARIADSKAIDQLARTDPRAAQVWAQYAADEMLHDKLFLKDLRKLGVEESEVYGTEPFLATKLLQGYLYYTLEHEGPMGLLTKAYFLEYTTLKTQGEWNDNIERTLGPDSVNGARGHLNIDANDAHTDDVWDALYALVDSAEAEARLWTHLETYFVLFHRYFEDLGRMLASEGTEQTSAQA</sequence>
<dbReference type="KEGG" id="hoh:Hoch_6288"/>
<dbReference type="HOGENOM" id="CLU_103264_0_0_7"/>